<keyword evidence="1" id="KW-1133">Transmembrane helix</keyword>
<dbReference type="OMA" id="KRDEQFN"/>
<proteinExistence type="predicted"/>
<keyword evidence="1" id="KW-0812">Transmembrane</keyword>
<dbReference type="KEGG" id="dha:DEHA2G00242g"/>
<evidence type="ECO:0000256" key="1">
    <source>
        <dbReference type="SAM" id="Phobius"/>
    </source>
</evidence>
<dbReference type="Proteomes" id="UP000000599">
    <property type="component" value="Chromosome G"/>
</dbReference>
<dbReference type="HOGENOM" id="CLU_709849_0_0_1"/>
<dbReference type="GeneID" id="2904396"/>
<evidence type="ECO:0000313" key="2">
    <source>
        <dbReference type="EMBL" id="CAG89980.2"/>
    </source>
</evidence>
<gene>
    <name evidence="2" type="ordered locus">DEHA2G00242g</name>
</gene>
<dbReference type="InParanoid" id="Q6BJT1"/>
<dbReference type="EMBL" id="CR382139">
    <property type="protein sequence ID" value="CAG89980.2"/>
    <property type="molecule type" value="Genomic_DNA"/>
</dbReference>
<dbReference type="OrthoDB" id="4024728at2759"/>
<protein>
    <submittedName>
        <fullName evidence="2">DEHA2G00242p</fullName>
    </submittedName>
</protein>
<evidence type="ECO:0000313" key="3">
    <source>
        <dbReference type="Proteomes" id="UP000000599"/>
    </source>
</evidence>
<reference evidence="2 3" key="1">
    <citation type="journal article" date="2004" name="Nature">
        <title>Genome evolution in yeasts.</title>
        <authorList>
            <consortium name="Genolevures"/>
            <person name="Dujon B."/>
            <person name="Sherman D."/>
            <person name="Fischer G."/>
            <person name="Durrens P."/>
            <person name="Casaregola S."/>
            <person name="Lafontaine I."/>
            <person name="de Montigny J."/>
            <person name="Marck C."/>
            <person name="Neuveglise C."/>
            <person name="Talla E."/>
            <person name="Goffard N."/>
            <person name="Frangeul L."/>
            <person name="Aigle M."/>
            <person name="Anthouard V."/>
            <person name="Babour A."/>
            <person name="Barbe V."/>
            <person name="Barnay S."/>
            <person name="Blanchin S."/>
            <person name="Beckerich J.M."/>
            <person name="Beyne E."/>
            <person name="Bleykasten C."/>
            <person name="Boisrame A."/>
            <person name="Boyer J."/>
            <person name="Cattolico L."/>
            <person name="Confanioleri F."/>
            <person name="de Daruvar A."/>
            <person name="Despons L."/>
            <person name="Fabre E."/>
            <person name="Fairhead C."/>
            <person name="Ferry-Dumazet H."/>
            <person name="Groppi A."/>
            <person name="Hantraye F."/>
            <person name="Hennequin C."/>
            <person name="Jauniaux N."/>
            <person name="Joyet P."/>
            <person name="Kachouri R."/>
            <person name="Kerrest A."/>
            <person name="Koszul R."/>
            <person name="Lemaire M."/>
            <person name="Lesur I."/>
            <person name="Ma L."/>
            <person name="Muller H."/>
            <person name="Nicaud J.M."/>
            <person name="Nikolski M."/>
            <person name="Oztas S."/>
            <person name="Ozier-Kalogeropoulos O."/>
            <person name="Pellenz S."/>
            <person name="Potier S."/>
            <person name="Richard G.F."/>
            <person name="Straub M.L."/>
            <person name="Suleau A."/>
            <person name="Swennene D."/>
            <person name="Tekaia F."/>
            <person name="Wesolowski-Louvel M."/>
            <person name="Westhof E."/>
            <person name="Wirth B."/>
            <person name="Zeniou-Meyer M."/>
            <person name="Zivanovic I."/>
            <person name="Bolotin-Fukuhara M."/>
            <person name="Thierry A."/>
            <person name="Bouchier C."/>
            <person name="Caudron B."/>
            <person name="Scarpelli C."/>
            <person name="Gaillardin C."/>
            <person name="Weissenbach J."/>
            <person name="Wincker P."/>
            <person name="Souciet J.L."/>
        </authorList>
    </citation>
    <scope>NUCLEOTIDE SEQUENCE [LARGE SCALE GENOMIC DNA]</scope>
    <source>
        <strain evidence="3">ATCC 36239 / CBS 767 / BCRC 21394 / JCM 1990 / NBRC 0083 / IGC 2968</strain>
    </source>
</reference>
<name>Q6BJT1_DEBHA</name>
<dbReference type="RefSeq" id="XP_461540.2">
    <property type="nucleotide sequence ID" value="XM_461540.1"/>
</dbReference>
<accession>Q6BJT1</accession>
<dbReference type="AlphaFoldDB" id="Q6BJT1"/>
<keyword evidence="1" id="KW-0472">Membrane</keyword>
<dbReference type="eggNOG" id="ENOG502SH34">
    <property type="taxonomic scope" value="Eukaryota"/>
</dbReference>
<organism evidence="2 3">
    <name type="scientific">Debaryomyces hansenii (strain ATCC 36239 / CBS 767 / BCRC 21394 / JCM 1990 / NBRC 0083 / IGC 2968)</name>
    <name type="common">Yeast</name>
    <name type="synonym">Torulaspora hansenii</name>
    <dbReference type="NCBI Taxonomy" id="284592"/>
    <lineage>
        <taxon>Eukaryota</taxon>
        <taxon>Fungi</taxon>
        <taxon>Dikarya</taxon>
        <taxon>Ascomycota</taxon>
        <taxon>Saccharomycotina</taxon>
        <taxon>Pichiomycetes</taxon>
        <taxon>Debaryomycetaceae</taxon>
        <taxon>Debaryomyces</taxon>
    </lineage>
</organism>
<dbReference type="VEuPathDB" id="FungiDB:DEHA2G00242g"/>
<keyword evidence="3" id="KW-1185">Reference proteome</keyword>
<sequence>MKKNILFSRDMLNTALLTDLERDEHNEENQNIVAAMRAIQKCIKAIMIWLTLVSFMLVVHVIFSGVYAGDVYIGNSNVSCELSSGQTYESTGVVAHPHYDSLHISPFMMPADASNGTQLGIYYEDNAVNLDKRYVWWFLAAAKLIDTGLGLYELATSCQDWSSGGASAKIGCVHGALSTAFTVAGGGWYVWNKYIEIGNQLLSLRKRDSAINYQSHLEYLGYYVNLTNLPAALVYNSDGELHYSDAGETPVLLTYTATGTLVHFTASRFNETTFISRWGKIDGLSSKRDEQFNEQDFTQGGIEFSHIMNEGDNARLSTSNDYGQMDHEVSCLFGDKPGNTYQYQIYDNNHRSTITGGIVKAFQYDAYDTSALTGEFVSSTPENQACEIS</sequence>
<feature type="transmembrane region" description="Helical" evidence="1">
    <location>
        <begin position="46"/>
        <end position="68"/>
    </location>
</feature>